<dbReference type="GO" id="GO:0005576">
    <property type="term" value="C:extracellular region"/>
    <property type="evidence" value="ECO:0007669"/>
    <property type="project" value="UniProtKB-SubCell"/>
</dbReference>
<dbReference type="AlphaFoldDB" id="A0A915MZH5"/>
<dbReference type="Proteomes" id="UP000887561">
    <property type="component" value="Unplaced"/>
</dbReference>
<dbReference type="GO" id="GO:0008191">
    <property type="term" value="F:metalloendopeptidase inhibitor activity"/>
    <property type="evidence" value="ECO:0007669"/>
    <property type="project" value="InterPro"/>
</dbReference>
<organism evidence="3 4">
    <name type="scientific">Meloidogyne javanica</name>
    <name type="common">Root-knot nematode worm</name>
    <dbReference type="NCBI Taxonomy" id="6303"/>
    <lineage>
        <taxon>Eukaryota</taxon>
        <taxon>Metazoa</taxon>
        <taxon>Ecdysozoa</taxon>
        <taxon>Nematoda</taxon>
        <taxon>Chromadorea</taxon>
        <taxon>Rhabditida</taxon>
        <taxon>Tylenchina</taxon>
        <taxon>Tylenchomorpha</taxon>
        <taxon>Tylenchoidea</taxon>
        <taxon>Meloidogynidae</taxon>
        <taxon>Meloidogyninae</taxon>
        <taxon>Meloidogyne</taxon>
        <taxon>Meloidogyne incognita group</taxon>
    </lineage>
</organism>
<proteinExistence type="predicted"/>
<accession>A0A915MZH5</accession>
<dbReference type="Gene3D" id="2.40.50.120">
    <property type="match status" value="1"/>
</dbReference>
<keyword evidence="3" id="KW-1185">Reference proteome</keyword>
<dbReference type="InterPro" id="IPR001820">
    <property type="entry name" value="TIMP"/>
</dbReference>
<evidence type="ECO:0000256" key="1">
    <source>
        <dbReference type="ARBA" id="ARBA00004613"/>
    </source>
</evidence>
<dbReference type="WBParaSite" id="scaffold553_cov255.g1317">
    <property type="protein sequence ID" value="scaffold553_cov255.g1317"/>
    <property type="gene ID" value="scaffold553_cov255.g1317"/>
</dbReference>
<dbReference type="InterPro" id="IPR008993">
    <property type="entry name" value="TIMP-like_OB-fold"/>
</dbReference>
<keyword evidence="2" id="KW-0964">Secreted</keyword>
<protein>
    <submittedName>
        <fullName evidence="4">NTR domain-containing protein</fullName>
    </submittedName>
</protein>
<sequence length="157" mass="18239">MMGVNVRCSTLHFCHNQAFFFSDVALYNHYTEDDQKKARVQWDMVKKEQGIKRLYVEFEYVAHILSLKKENITETDGVSRDVRYTVEILDIYKATSSSAACGAYLEIGKEYLIGGNYFEDNTKKKINSCGLFREWDDISEQLKENLNNGNLDKNCTY</sequence>
<evidence type="ECO:0000256" key="2">
    <source>
        <dbReference type="ARBA" id="ARBA00022525"/>
    </source>
</evidence>
<evidence type="ECO:0000313" key="3">
    <source>
        <dbReference type="Proteomes" id="UP000887561"/>
    </source>
</evidence>
<dbReference type="Pfam" id="PF00965">
    <property type="entry name" value="TIMP"/>
    <property type="match status" value="1"/>
</dbReference>
<evidence type="ECO:0000313" key="4">
    <source>
        <dbReference type="WBParaSite" id="scaffold553_cov255.g1317"/>
    </source>
</evidence>
<reference evidence="4" key="1">
    <citation type="submission" date="2022-11" db="UniProtKB">
        <authorList>
            <consortium name="WormBaseParasite"/>
        </authorList>
    </citation>
    <scope>IDENTIFICATION</scope>
</reference>
<name>A0A915MZH5_MELJA</name>
<dbReference type="SUPFAM" id="SSF50242">
    <property type="entry name" value="TIMP-like"/>
    <property type="match status" value="1"/>
</dbReference>
<comment type="subcellular location">
    <subcellularLocation>
        <location evidence="1">Secreted</location>
    </subcellularLocation>
</comment>